<dbReference type="Gene3D" id="3.50.50.60">
    <property type="entry name" value="FAD/NAD(P)-binding domain"/>
    <property type="match status" value="1"/>
</dbReference>
<dbReference type="Gene3D" id="2.40.30.10">
    <property type="entry name" value="Translation factors"/>
    <property type="match status" value="1"/>
</dbReference>
<dbReference type="Gene3D" id="1.10.8.260">
    <property type="entry name" value="HI0933 insert domain-like"/>
    <property type="match status" value="1"/>
</dbReference>
<protein>
    <recommendedName>
        <fullName evidence="8">Aminoacetone oxidase family FAD-binding enzyme</fullName>
    </recommendedName>
</protein>
<proteinExistence type="predicted"/>
<keyword evidence="7" id="KW-1185">Reference proteome</keyword>
<evidence type="ECO:0000259" key="5">
    <source>
        <dbReference type="Pfam" id="PF22780"/>
    </source>
</evidence>
<dbReference type="SUPFAM" id="SSF160996">
    <property type="entry name" value="HI0933 insert domain-like"/>
    <property type="match status" value="1"/>
</dbReference>
<dbReference type="NCBIfam" id="TIGR00275">
    <property type="entry name" value="aminoacetone oxidase family FAD-binding enzyme"/>
    <property type="match status" value="1"/>
</dbReference>
<comment type="cofactor">
    <cofactor evidence="1">
        <name>FAD</name>
        <dbReference type="ChEBI" id="CHEBI:57692"/>
    </cofactor>
</comment>
<organism evidence="6 7">
    <name type="scientific">Caproicibacter fermentans</name>
    <dbReference type="NCBI Taxonomy" id="2576756"/>
    <lineage>
        <taxon>Bacteria</taxon>
        <taxon>Bacillati</taxon>
        <taxon>Bacillota</taxon>
        <taxon>Clostridia</taxon>
        <taxon>Eubacteriales</taxon>
        <taxon>Acutalibacteraceae</taxon>
        <taxon>Caproicibacter</taxon>
    </lineage>
</organism>
<feature type="domain" description="RsdA/BaiN/AoA(So)-like insert" evidence="5">
    <location>
        <begin position="177"/>
        <end position="340"/>
    </location>
</feature>
<dbReference type="Pfam" id="PF22780">
    <property type="entry name" value="HI0933_like_1st"/>
    <property type="match status" value="1"/>
</dbReference>
<evidence type="ECO:0000313" key="6">
    <source>
        <dbReference type="EMBL" id="MVB13001.1"/>
    </source>
</evidence>
<evidence type="ECO:0008006" key="8">
    <source>
        <dbReference type="Google" id="ProtNLM"/>
    </source>
</evidence>
<reference evidence="6 7" key="1">
    <citation type="submission" date="2019-09" db="EMBL/GenBank/DDBJ databases">
        <title>Genome sequence of Clostridium sp. EA1.</title>
        <authorList>
            <person name="Poehlein A."/>
            <person name="Bengelsdorf F.R."/>
            <person name="Daniel R."/>
        </authorList>
    </citation>
    <scope>NUCLEOTIDE SEQUENCE [LARGE SCALE GENOMIC DNA]</scope>
    <source>
        <strain evidence="6 7">EA1</strain>
    </source>
</reference>
<dbReference type="InterPro" id="IPR055178">
    <property type="entry name" value="RsdA/BaiN/AoA(So)-like_dom"/>
</dbReference>
<dbReference type="Pfam" id="PF03486">
    <property type="entry name" value="HI0933_like"/>
    <property type="match status" value="1"/>
</dbReference>
<name>A0A6N8I4E6_9FIRM</name>
<dbReference type="InterPro" id="IPR023166">
    <property type="entry name" value="BaiN-like_dom_sf"/>
</dbReference>
<dbReference type="SUPFAM" id="SSF51905">
    <property type="entry name" value="FAD/NAD(P)-binding domain"/>
    <property type="match status" value="1"/>
</dbReference>
<keyword evidence="2" id="KW-0285">Flavoprotein</keyword>
<gene>
    <name evidence="6" type="ORF">CAFE_37540</name>
</gene>
<dbReference type="InterPro" id="IPR004792">
    <property type="entry name" value="BaiN-like"/>
</dbReference>
<evidence type="ECO:0000256" key="1">
    <source>
        <dbReference type="ARBA" id="ARBA00001974"/>
    </source>
</evidence>
<sequence>MMAAGTAAQRGLRVCLLEKNQKPGRKIGITGKGRCNLTNHCSVPEFIASVPTNGRFLYGAASRFSPYDTMSFFENLGVPLKTERGNRVFPQSDKAADVVGALERFVKASGAQMINREAKQLLISDGRIQGVSLKDGSQISAQSVVVCCGGKSYPATGSTGDGYLFARQAGHTVTRLRPSLVPLVVQGTDCKEMMGLSLKNISISVKDLKSGKIIYEDFGELLFTHFGLSGPVILSASAHLRDMSPGRYRIAIDLKPALSPEKLDARLVREFRENQNRDFENSLSSLLPRAMIPVAVRRSGIEPHIKCNLITREIRHDFASLLKSFSFSIEAFRPIEEAVVTSGGVSVREVDPKTMQSKLIKGLYFAGEVLDVDAYTGGYNLQIAFSTGRLAGNSVPVRGIIDDCCCD</sequence>
<keyword evidence="3" id="KW-0274">FAD</keyword>
<dbReference type="EMBL" id="VWXL01000108">
    <property type="protein sequence ID" value="MVB13001.1"/>
    <property type="molecule type" value="Genomic_DNA"/>
</dbReference>
<dbReference type="AlphaFoldDB" id="A0A6N8I4E6"/>
<dbReference type="PANTHER" id="PTHR42887:SF2">
    <property type="entry name" value="OS12G0638800 PROTEIN"/>
    <property type="match status" value="1"/>
</dbReference>
<comment type="caution">
    <text evidence="6">The sequence shown here is derived from an EMBL/GenBank/DDBJ whole genome shotgun (WGS) entry which is preliminary data.</text>
</comment>
<dbReference type="PANTHER" id="PTHR42887">
    <property type="entry name" value="OS12G0638800 PROTEIN"/>
    <property type="match status" value="1"/>
</dbReference>
<evidence type="ECO:0000256" key="2">
    <source>
        <dbReference type="ARBA" id="ARBA00022630"/>
    </source>
</evidence>
<feature type="domain" description="RsdA/BaiN/AoA(So)-like Rossmann fold-like" evidence="4">
    <location>
        <begin position="1"/>
        <end position="393"/>
    </location>
</feature>
<dbReference type="InterPro" id="IPR057661">
    <property type="entry name" value="RsdA/BaiN/AoA(So)_Rossmann"/>
</dbReference>
<dbReference type="InterPro" id="IPR036188">
    <property type="entry name" value="FAD/NAD-bd_sf"/>
</dbReference>
<evidence type="ECO:0000256" key="3">
    <source>
        <dbReference type="ARBA" id="ARBA00022827"/>
    </source>
</evidence>
<evidence type="ECO:0000259" key="4">
    <source>
        <dbReference type="Pfam" id="PF03486"/>
    </source>
</evidence>
<evidence type="ECO:0000313" key="7">
    <source>
        <dbReference type="Proteomes" id="UP000469440"/>
    </source>
</evidence>
<accession>A0A6N8I4E6</accession>
<dbReference type="Proteomes" id="UP000469440">
    <property type="component" value="Unassembled WGS sequence"/>
</dbReference>